<evidence type="ECO:0000313" key="1">
    <source>
        <dbReference type="EMBL" id="KAK3055626.1"/>
    </source>
</evidence>
<comment type="caution">
    <text evidence="1">The sequence shown here is derived from an EMBL/GenBank/DDBJ whole genome shotgun (WGS) entry which is preliminary data.</text>
</comment>
<gene>
    <name evidence="1" type="ORF">LTR09_003547</name>
</gene>
<evidence type="ECO:0000313" key="2">
    <source>
        <dbReference type="Proteomes" id="UP001271007"/>
    </source>
</evidence>
<name>A0AAJ0GDG5_9PEZI</name>
<dbReference type="EMBL" id="JAWDJX010000008">
    <property type="protein sequence ID" value="KAK3055626.1"/>
    <property type="molecule type" value="Genomic_DNA"/>
</dbReference>
<keyword evidence="2" id="KW-1185">Reference proteome</keyword>
<accession>A0AAJ0GDG5</accession>
<dbReference type="Proteomes" id="UP001271007">
    <property type="component" value="Unassembled WGS sequence"/>
</dbReference>
<protein>
    <submittedName>
        <fullName evidence="1">Uncharacterized protein</fullName>
    </submittedName>
</protein>
<sequence length="81" mass="9160">MASQEPFDPDQFLAQISEIDKSSILSVASDVDRRRVVVGVQALLARLQSPYERTIQLLHTDPYLIAAVKTLINLNFFTVWV</sequence>
<organism evidence="1 2">
    <name type="scientific">Extremus antarcticus</name>
    <dbReference type="NCBI Taxonomy" id="702011"/>
    <lineage>
        <taxon>Eukaryota</taxon>
        <taxon>Fungi</taxon>
        <taxon>Dikarya</taxon>
        <taxon>Ascomycota</taxon>
        <taxon>Pezizomycotina</taxon>
        <taxon>Dothideomycetes</taxon>
        <taxon>Dothideomycetidae</taxon>
        <taxon>Mycosphaerellales</taxon>
        <taxon>Extremaceae</taxon>
        <taxon>Extremus</taxon>
    </lineage>
</organism>
<proteinExistence type="predicted"/>
<dbReference type="AlphaFoldDB" id="A0AAJ0GDG5"/>
<reference evidence="1" key="1">
    <citation type="submission" date="2023-04" db="EMBL/GenBank/DDBJ databases">
        <title>Black Yeasts Isolated from many extreme environments.</title>
        <authorList>
            <person name="Coleine C."/>
            <person name="Stajich J.E."/>
            <person name="Selbmann L."/>
        </authorList>
    </citation>
    <scope>NUCLEOTIDE SEQUENCE</scope>
    <source>
        <strain evidence="1">CCFEE 5312</strain>
    </source>
</reference>